<feature type="binding site" evidence="7 8">
    <location>
        <position position="40"/>
    </location>
    <ligand>
        <name>S-adenosyl-L-methionine</name>
        <dbReference type="ChEBI" id="CHEBI:59789"/>
    </ligand>
</feature>
<dbReference type="RefSeq" id="WP_154737645.1">
    <property type="nucleotide sequence ID" value="NZ_WMBQ01000001.1"/>
</dbReference>
<keyword evidence="2 7" id="KW-0698">rRNA processing</keyword>
<dbReference type="PROSITE" id="PS51689">
    <property type="entry name" value="SAM_RNA_A_N6_MT"/>
    <property type="match status" value="1"/>
</dbReference>
<dbReference type="CDD" id="cd02440">
    <property type="entry name" value="AdoMet_MTases"/>
    <property type="match status" value="1"/>
</dbReference>
<evidence type="ECO:0000256" key="4">
    <source>
        <dbReference type="ARBA" id="ARBA00022679"/>
    </source>
</evidence>
<keyword evidence="3 7" id="KW-0489">Methyltransferase</keyword>
<dbReference type="InterPro" id="IPR020598">
    <property type="entry name" value="rRNA_Ade_methylase_Trfase_N"/>
</dbReference>
<feature type="binding site" evidence="7 8">
    <location>
        <position position="113"/>
    </location>
    <ligand>
        <name>S-adenosyl-L-methionine</name>
        <dbReference type="ChEBI" id="CHEBI:59789"/>
    </ligand>
</feature>
<dbReference type="PANTHER" id="PTHR11727">
    <property type="entry name" value="DIMETHYLADENOSINE TRANSFERASE"/>
    <property type="match status" value="1"/>
</dbReference>
<dbReference type="AlphaFoldDB" id="A0A6I3KHC7"/>
<protein>
    <recommendedName>
        <fullName evidence="7">Ribosomal RNA small subunit methyltransferase A</fullName>
        <ecNumber evidence="7">2.1.1.182</ecNumber>
    </recommendedName>
    <alternativeName>
        <fullName evidence="7">16S rRNA (adenine(1518)-N(6)/adenine(1519)-N(6))-dimethyltransferase</fullName>
    </alternativeName>
    <alternativeName>
        <fullName evidence="7">16S rRNA dimethyladenosine transferase</fullName>
    </alternativeName>
    <alternativeName>
        <fullName evidence="7">16S rRNA dimethylase</fullName>
    </alternativeName>
    <alternativeName>
        <fullName evidence="7">S-adenosylmethionine-6-N', N'-adenosyl(rRNA) dimethyltransferase</fullName>
    </alternativeName>
</protein>
<keyword evidence="5 7" id="KW-0949">S-adenosyl-L-methionine</keyword>
<gene>
    <name evidence="7 10" type="primary">rsmA</name>
    <name evidence="7" type="synonym">ksgA</name>
    <name evidence="10" type="ORF">GIW81_01845</name>
</gene>
<reference evidence="10 11" key="1">
    <citation type="submission" date="2019-11" db="EMBL/GenBank/DDBJ databases">
        <title>Identification of a novel strain.</title>
        <authorList>
            <person name="Xu Q."/>
            <person name="Wang G."/>
        </authorList>
    </citation>
    <scope>NUCLEOTIDE SEQUENCE [LARGE SCALE GENOMIC DNA]</scope>
    <source>
        <strain evidence="11">xq</strain>
    </source>
</reference>
<dbReference type="NCBIfam" id="TIGR00755">
    <property type="entry name" value="ksgA"/>
    <property type="match status" value="1"/>
</dbReference>
<evidence type="ECO:0000256" key="6">
    <source>
        <dbReference type="ARBA" id="ARBA00022884"/>
    </source>
</evidence>
<feature type="domain" description="Ribosomal RNA adenine methylase transferase N-terminal" evidence="9">
    <location>
        <begin position="45"/>
        <end position="222"/>
    </location>
</feature>
<dbReference type="HAMAP" id="MF_00607">
    <property type="entry name" value="16SrRNA_methyltr_A"/>
    <property type="match status" value="1"/>
</dbReference>
<keyword evidence="4 7" id="KW-0808">Transferase</keyword>
<dbReference type="Gene3D" id="1.10.8.100">
    <property type="entry name" value="Ribosomal RNA adenine dimethylase-like, domain 2"/>
    <property type="match status" value="1"/>
</dbReference>
<evidence type="ECO:0000313" key="10">
    <source>
        <dbReference type="EMBL" id="MTD93072.1"/>
    </source>
</evidence>
<evidence type="ECO:0000256" key="2">
    <source>
        <dbReference type="ARBA" id="ARBA00022552"/>
    </source>
</evidence>
<evidence type="ECO:0000256" key="1">
    <source>
        <dbReference type="ARBA" id="ARBA00022490"/>
    </source>
</evidence>
<name>A0A6I3KHC7_9HYPH</name>
<feature type="binding site" evidence="7 8">
    <location>
        <position position="134"/>
    </location>
    <ligand>
        <name>S-adenosyl-L-methionine</name>
        <dbReference type="ChEBI" id="CHEBI:59789"/>
    </ligand>
</feature>
<feature type="binding site" evidence="7 8">
    <location>
        <position position="38"/>
    </location>
    <ligand>
        <name>S-adenosyl-L-methionine</name>
        <dbReference type="ChEBI" id="CHEBI:59789"/>
    </ligand>
</feature>
<dbReference type="Proteomes" id="UP000440694">
    <property type="component" value="Unassembled WGS sequence"/>
</dbReference>
<dbReference type="SUPFAM" id="SSF53335">
    <property type="entry name" value="S-adenosyl-L-methionine-dependent methyltransferases"/>
    <property type="match status" value="1"/>
</dbReference>
<evidence type="ECO:0000256" key="3">
    <source>
        <dbReference type="ARBA" id="ARBA00022603"/>
    </source>
</evidence>
<sequence>MSGSERDALSGASPDGLPPLREVIRTFELNAKKSLGQNFILDLNLTRRIARAAGSLEGKTVVEVGPGPGGLTRALLMEGAARVIAVERDERTRGALDMIAQRYPGRLDVHFGDALEADWPRILGDTREALIVANLPYGVATLLLTGWLDTEPWPPWFQRMVLMFQQEVAERIVAQPGTKAYGRLSVLAQWRSAPRIVLKVPPEAFTPPPKVSSAVVELVPHKAPSPDCSPRTLARVTAAAFGQRRKMLRASLKQLMPEPERLLEAVGIAGNLRAENLSVKDFARMALVFERSTLSRA</sequence>
<dbReference type="Gene3D" id="3.40.50.150">
    <property type="entry name" value="Vaccinia Virus protein VP39"/>
    <property type="match status" value="1"/>
</dbReference>
<comment type="caution">
    <text evidence="10">The sequence shown here is derived from an EMBL/GenBank/DDBJ whole genome shotgun (WGS) entry which is preliminary data.</text>
</comment>
<dbReference type="InterPro" id="IPR023165">
    <property type="entry name" value="rRNA_Ade_diMease-like_C"/>
</dbReference>
<feature type="binding site" evidence="7 8">
    <location>
        <position position="65"/>
    </location>
    <ligand>
        <name>S-adenosyl-L-methionine</name>
        <dbReference type="ChEBI" id="CHEBI:59789"/>
    </ligand>
</feature>
<dbReference type="FunFam" id="1.10.8.100:FF:000001">
    <property type="entry name" value="Ribosomal RNA small subunit methyltransferase A"/>
    <property type="match status" value="1"/>
</dbReference>
<dbReference type="EC" id="2.1.1.182" evidence="7"/>
<evidence type="ECO:0000256" key="5">
    <source>
        <dbReference type="ARBA" id="ARBA00022691"/>
    </source>
</evidence>
<evidence type="ECO:0000313" key="11">
    <source>
        <dbReference type="Proteomes" id="UP000440694"/>
    </source>
</evidence>
<evidence type="ECO:0000256" key="7">
    <source>
        <dbReference type="HAMAP-Rule" id="MF_00607"/>
    </source>
</evidence>
<dbReference type="PROSITE" id="PS01131">
    <property type="entry name" value="RRNA_A_DIMETH"/>
    <property type="match status" value="1"/>
</dbReference>
<dbReference type="GO" id="GO:0005829">
    <property type="term" value="C:cytosol"/>
    <property type="evidence" value="ECO:0007669"/>
    <property type="project" value="TreeGrafter"/>
</dbReference>
<comment type="catalytic activity">
    <reaction evidence="7">
        <text>adenosine(1518)/adenosine(1519) in 16S rRNA + 4 S-adenosyl-L-methionine = N(6)-dimethyladenosine(1518)/N(6)-dimethyladenosine(1519) in 16S rRNA + 4 S-adenosyl-L-homocysteine + 4 H(+)</text>
        <dbReference type="Rhea" id="RHEA:19609"/>
        <dbReference type="Rhea" id="RHEA-COMP:10232"/>
        <dbReference type="Rhea" id="RHEA-COMP:10233"/>
        <dbReference type="ChEBI" id="CHEBI:15378"/>
        <dbReference type="ChEBI" id="CHEBI:57856"/>
        <dbReference type="ChEBI" id="CHEBI:59789"/>
        <dbReference type="ChEBI" id="CHEBI:74411"/>
        <dbReference type="ChEBI" id="CHEBI:74493"/>
        <dbReference type="EC" id="2.1.1.182"/>
    </reaction>
</comment>
<dbReference type="GO" id="GO:0052908">
    <property type="term" value="F:16S rRNA (adenine(1518)-N(6)/adenine(1519)-N(6))-dimethyltransferase activity"/>
    <property type="evidence" value="ECO:0007669"/>
    <property type="project" value="UniProtKB-EC"/>
</dbReference>
<keyword evidence="6 7" id="KW-0694">RNA-binding</keyword>
<keyword evidence="11" id="KW-1185">Reference proteome</keyword>
<dbReference type="InterPro" id="IPR029063">
    <property type="entry name" value="SAM-dependent_MTases_sf"/>
</dbReference>
<dbReference type="InterPro" id="IPR001737">
    <property type="entry name" value="KsgA/Erm"/>
</dbReference>
<dbReference type="EMBL" id="WMBQ01000001">
    <property type="protein sequence ID" value="MTD93072.1"/>
    <property type="molecule type" value="Genomic_DNA"/>
</dbReference>
<keyword evidence="1 7" id="KW-0963">Cytoplasm</keyword>
<comment type="function">
    <text evidence="7">Specifically dimethylates two adjacent adenosines (A1518 and A1519) in the loop of a conserved hairpin near the 3'-end of 16S rRNA in the 30S particle. May play a critical role in biogenesis of 30S subunits.</text>
</comment>
<organism evidence="10 11">
    <name type="scientific">Hyphomicrobium album</name>
    <dbReference type="NCBI Taxonomy" id="2665159"/>
    <lineage>
        <taxon>Bacteria</taxon>
        <taxon>Pseudomonadati</taxon>
        <taxon>Pseudomonadota</taxon>
        <taxon>Alphaproteobacteria</taxon>
        <taxon>Hyphomicrobiales</taxon>
        <taxon>Hyphomicrobiaceae</taxon>
        <taxon>Hyphomicrobium</taxon>
    </lineage>
</organism>
<dbReference type="SMART" id="SM00650">
    <property type="entry name" value="rADc"/>
    <property type="match status" value="1"/>
</dbReference>
<dbReference type="InterPro" id="IPR020596">
    <property type="entry name" value="rRNA_Ade_Mease_Trfase_CS"/>
</dbReference>
<evidence type="ECO:0000256" key="8">
    <source>
        <dbReference type="PROSITE-ProRule" id="PRU01026"/>
    </source>
</evidence>
<dbReference type="PANTHER" id="PTHR11727:SF7">
    <property type="entry name" value="DIMETHYLADENOSINE TRANSFERASE-RELATED"/>
    <property type="match status" value="1"/>
</dbReference>
<dbReference type="GO" id="GO:0003723">
    <property type="term" value="F:RNA binding"/>
    <property type="evidence" value="ECO:0007669"/>
    <property type="project" value="UniProtKB-UniRule"/>
</dbReference>
<comment type="subcellular location">
    <subcellularLocation>
        <location evidence="7">Cytoplasm</location>
    </subcellularLocation>
</comment>
<proteinExistence type="inferred from homology"/>
<accession>A0A6I3KHC7</accession>
<feature type="binding site" evidence="7 8">
    <location>
        <position position="87"/>
    </location>
    <ligand>
        <name>S-adenosyl-L-methionine</name>
        <dbReference type="ChEBI" id="CHEBI:59789"/>
    </ligand>
</feature>
<dbReference type="Pfam" id="PF00398">
    <property type="entry name" value="RrnaAD"/>
    <property type="match status" value="1"/>
</dbReference>
<comment type="similarity">
    <text evidence="7">Belongs to the class I-like SAM-binding methyltransferase superfamily. rRNA adenine N(6)-methyltransferase family. RsmA subfamily.</text>
</comment>
<dbReference type="InterPro" id="IPR011530">
    <property type="entry name" value="rRNA_adenine_dimethylase"/>
</dbReference>
<evidence type="ECO:0000259" key="9">
    <source>
        <dbReference type="SMART" id="SM00650"/>
    </source>
</evidence>